<dbReference type="RefSeq" id="XP_006813474.1">
    <property type="nucleotide sequence ID" value="XM_006813411.1"/>
</dbReference>
<protein>
    <submittedName>
        <fullName evidence="2">Uncharacterized protein F54H12.2-like</fullName>
    </submittedName>
</protein>
<evidence type="ECO:0000313" key="1">
    <source>
        <dbReference type="Proteomes" id="UP000694865"/>
    </source>
</evidence>
<evidence type="ECO:0000313" key="2">
    <source>
        <dbReference type="RefSeq" id="XP_006813474.1"/>
    </source>
</evidence>
<gene>
    <name evidence="2" type="primary">LOC102801811</name>
</gene>
<proteinExistence type="predicted"/>
<sequence length="212" mass="23613">MLPSSEKSQVEPQLQLGHIEALKQGTAKYPIDRCVMKIASIPAGTMSLNKDLIFLGQLPKRTILCLVSNTSFNGSYETNPFNYQNYGITSLVLNVRGEQVPAKPLKTDFTAGGGRSCIMAYYSLFTGTNKMGQDQGNGITRDEYPEGYTIFAFDLTPDESASDYHLNLIQEGKIGLEIQFRQALTETVSVLIYAEYDNVIEIDRDRNVLTDF</sequence>
<keyword evidence="1" id="KW-1185">Reference proteome</keyword>
<reference evidence="2" key="1">
    <citation type="submission" date="2025-08" db="UniProtKB">
        <authorList>
            <consortium name="RefSeq"/>
        </authorList>
    </citation>
    <scope>IDENTIFICATION</scope>
    <source>
        <tissue evidence="2">Testes</tissue>
    </source>
</reference>
<name>A0ABM0M0D3_SACKO</name>
<dbReference type="Proteomes" id="UP000694865">
    <property type="component" value="Unplaced"/>
</dbReference>
<accession>A0ABM0M0D3</accession>
<organism evidence="1 2">
    <name type="scientific">Saccoglossus kowalevskii</name>
    <name type="common">Acorn worm</name>
    <dbReference type="NCBI Taxonomy" id="10224"/>
    <lineage>
        <taxon>Eukaryota</taxon>
        <taxon>Metazoa</taxon>
        <taxon>Hemichordata</taxon>
        <taxon>Enteropneusta</taxon>
        <taxon>Harrimaniidae</taxon>
        <taxon>Saccoglossus</taxon>
    </lineage>
</organism>
<dbReference type="GeneID" id="102801811"/>